<dbReference type="RefSeq" id="WP_055266810.1">
    <property type="nucleotide sequence ID" value="NZ_CABIXQ010000016.1"/>
</dbReference>
<dbReference type="GO" id="GO:0005886">
    <property type="term" value="C:plasma membrane"/>
    <property type="evidence" value="ECO:0007669"/>
    <property type="project" value="UniProtKB-SubCell"/>
</dbReference>
<keyword evidence="1 2" id="KW-0472">Membrane</keyword>
<dbReference type="PANTHER" id="PTHR33383:SF1">
    <property type="entry name" value="MEMBRANE PROTEIN INSERTION EFFICIENCY FACTOR-RELATED"/>
    <property type="match status" value="1"/>
</dbReference>
<dbReference type="EMBL" id="CYZX01000016">
    <property type="protein sequence ID" value="CUO81166.1"/>
    <property type="molecule type" value="Genomic_DNA"/>
</dbReference>
<keyword evidence="2" id="KW-1003">Cell membrane</keyword>
<protein>
    <recommendedName>
        <fullName evidence="2">Putative membrane protein insertion efficiency factor</fullName>
    </recommendedName>
</protein>
<gene>
    <name evidence="3" type="primary">yidD</name>
    <name evidence="3" type="ORF">ERS852471_02371</name>
</gene>
<dbReference type="InterPro" id="IPR002696">
    <property type="entry name" value="Membr_insert_effic_factor_YidD"/>
</dbReference>
<dbReference type="SMART" id="SM01234">
    <property type="entry name" value="Haemolytic"/>
    <property type="match status" value="1"/>
</dbReference>
<comment type="similarity">
    <text evidence="2">Belongs to the UPF0161 family.</text>
</comment>
<dbReference type="HAMAP" id="MF_00386">
    <property type="entry name" value="UPF0161_YidD"/>
    <property type="match status" value="1"/>
</dbReference>
<evidence type="ECO:0000256" key="1">
    <source>
        <dbReference type="ARBA" id="ARBA00023136"/>
    </source>
</evidence>
<dbReference type="PANTHER" id="PTHR33383">
    <property type="entry name" value="MEMBRANE PROTEIN INSERTION EFFICIENCY FACTOR-RELATED"/>
    <property type="match status" value="1"/>
</dbReference>
<dbReference type="NCBIfam" id="TIGR00278">
    <property type="entry name" value="membrane protein insertion efficiency factor YidD"/>
    <property type="match status" value="1"/>
</dbReference>
<evidence type="ECO:0000256" key="2">
    <source>
        <dbReference type="HAMAP-Rule" id="MF_00386"/>
    </source>
</evidence>
<evidence type="ECO:0000313" key="3">
    <source>
        <dbReference type="EMBL" id="CUO81166.1"/>
    </source>
</evidence>
<accession>A0A174I554</accession>
<dbReference type="AlphaFoldDB" id="A0A174I554"/>
<name>A0A174I554_9CLOT</name>
<dbReference type="Proteomes" id="UP000095594">
    <property type="component" value="Unassembled WGS sequence"/>
</dbReference>
<comment type="function">
    <text evidence="2">Could be involved in insertion of integral membrane proteins into the membrane.</text>
</comment>
<reference evidence="3 4" key="1">
    <citation type="submission" date="2015-09" db="EMBL/GenBank/DDBJ databases">
        <authorList>
            <consortium name="Pathogen Informatics"/>
        </authorList>
    </citation>
    <scope>NUCLEOTIDE SEQUENCE [LARGE SCALE GENOMIC DNA]</scope>
    <source>
        <strain evidence="3 4">2789STDY5834856</strain>
    </source>
</reference>
<evidence type="ECO:0000313" key="4">
    <source>
        <dbReference type="Proteomes" id="UP000095594"/>
    </source>
</evidence>
<dbReference type="OrthoDB" id="9801753at2"/>
<dbReference type="Pfam" id="PF01809">
    <property type="entry name" value="YidD"/>
    <property type="match status" value="1"/>
</dbReference>
<comment type="subcellular location">
    <subcellularLocation>
        <location evidence="2">Cell membrane</location>
        <topology evidence="2">Peripheral membrane protein</topology>
        <orientation evidence="2">Cytoplasmic side</orientation>
    </subcellularLocation>
</comment>
<sequence length="70" mass="8084">MKRLLLKLIHLYRKYYSPTRPACCIFVPTCSQYAEEAITKYGVAKGGYLSIKRILRCNPFNKHGGYDPVK</sequence>
<proteinExistence type="inferred from homology"/>
<organism evidence="3 4">
    <name type="scientific">Clostridium disporicum</name>
    <dbReference type="NCBI Taxonomy" id="84024"/>
    <lineage>
        <taxon>Bacteria</taxon>
        <taxon>Bacillati</taxon>
        <taxon>Bacillota</taxon>
        <taxon>Clostridia</taxon>
        <taxon>Eubacteriales</taxon>
        <taxon>Clostridiaceae</taxon>
        <taxon>Clostridium</taxon>
    </lineage>
</organism>